<gene>
    <name evidence="2" type="ORF">EBO15_17980</name>
</gene>
<dbReference type="EMBL" id="RFFG01000029">
    <property type="protein sequence ID" value="RMI42916.1"/>
    <property type="molecule type" value="Genomic_DNA"/>
</dbReference>
<dbReference type="RefSeq" id="WP_122195553.1">
    <property type="nucleotide sequence ID" value="NZ_JBHSKC010000017.1"/>
</dbReference>
<accession>A0A3M2M0A4</accession>
<keyword evidence="1" id="KW-1133">Transmembrane helix</keyword>
<evidence type="ECO:0000313" key="2">
    <source>
        <dbReference type="EMBL" id="RMI42916.1"/>
    </source>
</evidence>
<reference evidence="2 3" key="1">
    <citation type="submission" date="2018-10" db="EMBL/GenBank/DDBJ databases">
        <title>Isolation from soil.</title>
        <authorList>
            <person name="Hu J."/>
        </authorList>
    </citation>
    <scope>NUCLEOTIDE SEQUENCE [LARGE SCALE GENOMIC DNA]</scope>
    <source>
        <strain evidence="2 3">NEAU-Ht49</strain>
    </source>
</reference>
<dbReference type="AlphaFoldDB" id="A0A3M2M0A4"/>
<feature type="transmembrane region" description="Helical" evidence="1">
    <location>
        <begin position="52"/>
        <end position="77"/>
    </location>
</feature>
<name>A0A3M2M0A4_9ACTN</name>
<feature type="transmembrane region" description="Helical" evidence="1">
    <location>
        <begin position="12"/>
        <end position="32"/>
    </location>
</feature>
<evidence type="ECO:0000256" key="1">
    <source>
        <dbReference type="SAM" id="Phobius"/>
    </source>
</evidence>
<comment type="caution">
    <text evidence="2">The sequence shown here is derived from an EMBL/GenBank/DDBJ whole genome shotgun (WGS) entry which is preliminary data.</text>
</comment>
<evidence type="ECO:0000313" key="3">
    <source>
        <dbReference type="Proteomes" id="UP000282674"/>
    </source>
</evidence>
<protein>
    <submittedName>
        <fullName evidence="2">Uncharacterized protein</fullName>
    </submittedName>
</protein>
<keyword evidence="1" id="KW-0812">Transmembrane</keyword>
<dbReference type="Proteomes" id="UP000282674">
    <property type="component" value="Unassembled WGS sequence"/>
</dbReference>
<organism evidence="2 3">
    <name type="scientific">Actinomadura harenae</name>
    <dbReference type="NCBI Taxonomy" id="2483351"/>
    <lineage>
        <taxon>Bacteria</taxon>
        <taxon>Bacillati</taxon>
        <taxon>Actinomycetota</taxon>
        <taxon>Actinomycetes</taxon>
        <taxon>Streptosporangiales</taxon>
        <taxon>Thermomonosporaceae</taxon>
        <taxon>Actinomadura</taxon>
    </lineage>
</organism>
<keyword evidence="3" id="KW-1185">Reference proteome</keyword>
<sequence length="96" mass="10314">MTPDSWISWGRFLLVVAGALVVVSVGLVFTALDSDPFGAPGMGASLRLVHVIWFLGGLVAAVLAGAAFFSGLASFFWSATLRRHELLEEILRRLPD</sequence>
<proteinExistence type="predicted"/>
<keyword evidence="1" id="KW-0472">Membrane</keyword>